<comment type="caution">
    <text evidence="1">The sequence shown here is derived from an EMBL/GenBank/DDBJ whole genome shotgun (WGS) entry which is preliminary data.</text>
</comment>
<evidence type="ECO:0000313" key="2">
    <source>
        <dbReference type="Proteomes" id="UP000676325"/>
    </source>
</evidence>
<gene>
    <name evidence="1" type="ORF">KDK95_31225</name>
</gene>
<organism evidence="1 2">
    <name type="scientific">Actinospica acidithermotolerans</name>
    <dbReference type="NCBI Taxonomy" id="2828514"/>
    <lineage>
        <taxon>Bacteria</taxon>
        <taxon>Bacillati</taxon>
        <taxon>Actinomycetota</taxon>
        <taxon>Actinomycetes</taxon>
        <taxon>Catenulisporales</taxon>
        <taxon>Actinospicaceae</taxon>
        <taxon>Actinospica</taxon>
    </lineage>
</organism>
<accession>A0A941IM88</accession>
<protein>
    <submittedName>
        <fullName evidence="1">Uncharacterized protein</fullName>
    </submittedName>
</protein>
<reference evidence="1" key="1">
    <citation type="submission" date="2021-04" db="EMBL/GenBank/DDBJ databases">
        <title>Genome based classification of Actinospica acidithermotolerans sp. nov., an actinobacterium isolated from an Indonesian hot spring.</title>
        <authorList>
            <person name="Kusuma A.B."/>
            <person name="Putra K.E."/>
            <person name="Nafisah S."/>
            <person name="Loh J."/>
            <person name="Nouioui I."/>
            <person name="Goodfellow M."/>
        </authorList>
    </citation>
    <scope>NUCLEOTIDE SEQUENCE</scope>
    <source>
        <strain evidence="1">MGRD01-02</strain>
    </source>
</reference>
<proteinExistence type="predicted"/>
<dbReference type="EMBL" id="JAGSOH010000159">
    <property type="protein sequence ID" value="MBR7830817.1"/>
    <property type="molecule type" value="Genomic_DNA"/>
</dbReference>
<evidence type="ECO:0000313" key="1">
    <source>
        <dbReference type="EMBL" id="MBR7830817.1"/>
    </source>
</evidence>
<name>A0A941IM88_9ACTN</name>
<dbReference type="Proteomes" id="UP000676325">
    <property type="component" value="Unassembled WGS sequence"/>
</dbReference>
<sequence length="149" mass="15557">TPVAPDSPPAPAAPGRSQISAMQALAYFVGLHPTLVALDFTITRGGTIVSRVADDVTSNEAAAILGEYGTALATAAGETFRARRLQTGPWEWTELHARLPTRASELDAPTVPISIAGRRWAVPNPYGAVGGLPSPAGPAHLSEPSEPWR</sequence>
<feature type="non-terminal residue" evidence="1">
    <location>
        <position position="1"/>
    </location>
</feature>
<keyword evidence="2" id="KW-1185">Reference proteome</keyword>
<dbReference type="AlphaFoldDB" id="A0A941IM88"/>
<dbReference type="RefSeq" id="WP_212521937.1">
    <property type="nucleotide sequence ID" value="NZ_JAGSOH010000159.1"/>
</dbReference>